<evidence type="ECO:0000256" key="2">
    <source>
        <dbReference type="ARBA" id="ARBA00016549"/>
    </source>
</evidence>
<evidence type="ECO:0000313" key="6">
    <source>
        <dbReference type="EMBL" id="SON51414.1"/>
    </source>
</evidence>
<feature type="binding site" evidence="5">
    <location>
        <position position="112"/>
    </location>
    <ligand>
        <name>Mg(2+)</name>
        <dbReference type="ChEBI" id="CHEBI:18420"/>
    </ligand>
</feature>
<keyword evidence="5" id="KW-0460">Magnesium</keyword>
<dbReference type="Pfam" id="PF03737">
    <property type="entry name" value="RraA-like"/>
    <property type="match status" value="1"/>
</dbReference>
<evidence type="ECO:0000256" key="3">
    <source>
        <dbReference type="ARBA" id="ARBA00029596"/>
    </source>
</evidence>
<dbReference type="SUPFAM" id="SSF89562">
    <property type="entry name" value="RraA-like"/>
    <property type="match status" value="1"/>
</dbReference>
<dbReference type="InterPro" id="IPR005493">
    <property type="entry name" value="RraA/RraA-like"/>
</dbReference>
<evidence type="ECO:0000313" key="7">
    <source>
        <dbReference type="Proteomes" id="UP000235828"/>
    </source>
</evidence>
<dbReference type="RefSeq" id="WP_102523740.1">
    <property type="nucleotide sequence ID" value="NZ_LT960611.1"/>
</dbReference>
<keyword evidence="7" id="KW-1185">Reference proteome</keyword>
<keyword evidence="6" id="KW-0808">Transferase</keyword>
<evidence type="ECO:0000256" key="1">
    <source>
        <dbReference type="ARBA" id="ARBA00001968"/>
    </source>
</evidence>
<dbReference type="AlphaFoldDB" id="A0A2N8ZHM3"/>
<protein>
    <recommendedName>
        <fullName evidence="2">Putative 4-hydroxy-4-methyl-2-oxoglutarate aldolase</fullName>
    </recommendedName>
    <alternativeName>
        <fullName evidence="3">Regulator of ribonuclease activity homolog</fullName>
    </alternativeName>
    <alternativeName>
        <fullName evidence="4">RraA-like protein</fullName>
    </alternativeName>
</protein>
<dbReference type="Proteomes" id="UP000235828">
    <property type="component" value="Chromosome A"/>
</dbReference>
<evidence type="ECO:0000256" key="5">
    <source>
        <dbReference type="PIRSR" id="PIRSR605493-1"/>
    </source>
</evidence>
<dbReference type="PANTHER" id="PTHR33254:SF4">
    <property type="entry name" value="4-HYDROXY-4-METHYL-2-OXOGLUTARATE ALDOLASE 3-RELATED"/>
    <property type="match status" value="1"/>
</dbReference>
<accession>A0A2N8ZHM3</accession>
<reference evidence="6 7" key="1">
    <citation type="submission" date="2017-10" db="EMBL/GenBank/DDBJ databases">
        <authorList>
            <person name="Banno H."/>
            <person name="Chua N.-H."/>
        </authorList>
    </citation>
    <scope>NUCLEOTIDE SEQUENCE [LARGE SCALE GENOMIC DNA]</scope>
    <source>
        <strain evidence="6">Vibrio tapetis CECT4600</strain>
    </source>
</reference>
<dbReference type="GO" id="GO:0008168">
    <property type="term" value="F:methyltransferase activity"/>
    <property type="evidence" value="ECO:0007669"/>
    <property type="project" value="UniProtKB-KW"/>
</dbReference>
<keyword evidence="6" id="KW-0489">Methyltransferase</keyword>
<evidence type="ECO:0000256" key="4">
    <source>
        <dbReference type="ARBA" id="ARBA00030169"/>
    </source>
</evidence>
<dbReference type="GO" id="GO:0032259">
    <property type="term" value="P:methylation"/>
    <property type="evidence" value="ECO:0007669"/>
    <property type="project" value="UniProtKB-KW"/>
</dbReference>
<sequence>MPYPHNPTTDELVEAFKAISASTLGHLTSDGYLSGIRPIVTSVKLVGSVRTAKIHLPNANVLREALVQAKANEILVIECAGNTDYACWGELRTLAAQIKGLSGIVISGKVTDLHALQELRLPIFSAGVSALTTHSNAKAPYGTFDTAIEIAGNRINSGDIVLGDDDGIFILSPKQAEMLLPSCIEKEHKDKKRKKELMVKFSN</sequence>
<dbReference type="InterPro" id="IPR036704">
    <property type="entry name" value="RraA/RraA-like_sf"/>
</dbReference>
<dbReference type="KEGG" id="vta:A3467"/>
<gene>
    <name evidence="6" type="ORF">VTAP4600_A3467</name>
</gene>
<proteinExistence type="predicted"/>
<keyword evidence="5" id="KW-0479">Metal-binding</keyword>
<organism evidence="6 7">
    <name type="scientific">Vibrio tapetis subsp. tapetis</name>
    <dbReference type="NCBI Taxonomy" id="1671868"/>
    <lineage>
        <taxon>Bacteria</taxon>
        <taxon>Pseudomonadati</taxon>
        <taxon>Pseudomonadota</taxon>
        <taxon>Gammaproteobacteria</taxon>
        <taxon>Vibrionales</taxon>
        <taxon>Vibrionaceae</taxon>
        <taxon>Vibrio</taxon>
    </lineage>
</organism>
<name>A0A2N8ZHM3_9VIBR</name>
<dbReference type="Gene3D" id="3.50.30.40">
    <property type="entry name" value="Ribonuclease E inhibitor RraA/RraA-like"/>
    <property type="match status" value="1"/>
</dbReference>
<dbReference type="GO" id="GO:0046872">
    <property type="term" value="F:metal ion binding"/>
    <property type="evidence" value="ECO:0007669"/>
    <property type="project" value="UniProtKB-KW"/>
</dbReference>
<dbReference type="OrthoDB" id="8717144at2"/>
<dbReference type="PANTHER" id="PTHR33254">
    <property type="entry name" value="4-HYDROXY-4-METHYL-2-OXOGLUTARATE ALDOLASE 3-RELATED"/>
    <property type="match status" value="1"/>
</dbReference>
<comment type="cofactor">
    <cofactor evidence="1">
        <name>a divalent metal cation</name>
        <dbReference type="ChEBI" id="CHEBI:60240"/>
    </cofactor>
</comment>
<dbReference type="CDD" id="cd16841">
    <property type="entry name" value="RraA_family"/>
    <property type="match status" value="1"/>
</dbReference>
<comment type="cofactor">
    <cofactor evidence="5">
        <name>Mg(2+)</name>
        <dbReference type="ChEBI" id="CHEBI:18420"/>
    </cofactor>
</comment>
<dbReference type="EMBL" id="LT960611">
    <property type="protein sequence ID" value="SON51414.1"/>
    <property type="molecule type" value="Genomic_DNA"/>
</dbReference>